<feature type="region of interest" description="Disordered" evidence="8">
    <location>
        <begin position="1"/>
        <end position="32"/>
    </location>
</feature>
<keyword evidence="9" id="KW-1133">Transmembrane helix</keyword>
<feature type="transmembrane region" description="Helical" evidence="9">
    <location>
        <begin position="78"/>
        <end position="99"/>
    </location>
</feature>
<dbReference type="SUPFAM" id="SSF88713">
    <property type="entry name" value="Glycoside hydrolase/deacetylase"/>
    <property type="match status" value="1"/>
</dbReference>
<feature type="compositionally biased region" description="Basic and acidic residues" evidence="8">
    <location>
        <begin position="1"/>
        <end position="12"/>
    </location>
</feature>
<feature type="compositionally biased region" description="Basic residues" evidence="8">
    <location>
        <begin position="54"/>
        <end position="63"/>
    </location>
</feature>
<organism evidence="11 12">
    <name type="scientific">Fistulifera solaris</name>
    <name type="common">Oleaginous diatom</name>
    <dbReference type="NCBI Taxonomy" id="1519565"/>
    <lineage>
        <taxon>Eukaryota</taxon>
        <taxon>Sar</taxon>
        <taxon>Stramenopiles</taxon>
        <taxon>Ochrophyta</taxon>
        <taxon>Bacillariophyta</taxon>
        <taxon>Bacillariophyceae</taxon>
        <taxon>Bacillariophycidae</taxon>
        <taxon>Naviculales</taxon>
        <taxon>Naviculaceae</taxon>
        <taxon>Fistulifera</taxon>
    </lineage>
</organism>
<evidence type="ECO:0000256" key="9">
    <source>
        <dbReference type="SAM" id="Phobius"/>
    </source>
</evidence>
<comment type="similarity">
    <text evidence="2">Belongs to the glycosyl hydrolase 38 family.</text>
</comment>
<dbReference type="InterPro" id="IPR027291">
    <property type="entry name" value="Glyco_hydro_38_N_sf"/>
</dbReference>
<dbReference type="PANTHER" id="PTHR11607:SF3">
    <property type="entry name" value="LYSOSOMAL ALPHA-MANNOSIDASE"/>
    <property type="match status" value="1"/>
</dbReference>
<dbReference type="InterPro" id="IPR015341">
    <property type="entry name" value="Glyco_hydro_38_cen"/>
</dbReference>
<dbReference type="Gene3D" id="2.70.98.30">
    <property type="entry name" value="Golgi alpha-mannosidase II, domain 4"/>
    <property type="match status" value="1"/>
</dbReference>
<accession>A0A1Z5JZG3</accession>
<dbReference type="OrthoDB" id="39075at2759"/>
<comment type="caution">
    <text evidence="11">The sequence shown here is derived from an EMBL/GenBank/DDBJ whole genome shotgun (WGS) entry which is preliminary data.</text>
</comment>
<keyword evidence="5" id="KW-0862">Zinc</keyword>
<dbReference type="InterPro" id="IPR011682">
    <property type="entry name" value="Glyco_hydro_38_C"/>
</dbReference>
<dbReference type="GO" id="GO:0006013">
    <property type="term" value="P:mannose metabolic process"/>
    <property type="evidence" value="ECO:0007669"/>
    <property type="project" value="InterPro"/>
</dbReference>
<dbReference type="Pfam" id="PF09261">
    <property type="entry name" value="Alpha-mann_mid"/>
    <property type="match status" value="1"/>
</dbReference>
<evidence type="ECO:0000256" key="7">
    <source>
        <dbReference type="ARBA" id="ARBA00023295"/>
    </source>
</evidence>
<dbReference type="InterPro" id="IPR028995">
    <property type="entry name" value="Glyco_hydro_57/38_cen_sf"/>
</dbReference>
<dbReference type="PANTHER" id="PTHR11607">
    <property type="entry name" value="ALPHA-MANNOSIDASE"/>
    <property type="match status" value="1"/>
</dbReference>
<dbReference type="GO" id="GO:0006491">
    <property type="term" value="P:N-glycan processing"/>
    <property type="evidence" value="ECO:0007669"/>
    <property type="project" value="TreeGrafter"/>
</dbReference>
<sequence>MLRRSGETDRKATLFTPGSQRKSRLRRKANDEEIGLVTTPSDVVEKTPSASVSRPKKVVRRKTSNPTRSNESILSMTFAILTLVCCFASIMTVMLFLLMHIETPDLQMKDLLYQGEHSLKGVLQRKEKQLVDATQSLLGHSPGLQRDIHSGHAVQTIRKDESNVIDMRELNYQLPFSNEDGGVWKQGWDVQPVLVDAEHPLTVYVIPHSHCDPGWLKTFDQYFQSQTKSIITTVVDALAKDKRRKFIWAEISYFAWWWEEQNESTRQLVKRLLNEGQLEFVTGGWVQPDEANSELYAMEIQLQEGHTWIRENIGEEAIPKYAWSIDPFGYSSSAAWLWQKYGFRAMLIQRVHYAIKKELARKKHLEFYWRQTWDEHGEHDIFTHVMPFFSYDIPHTCGPDPSVCCQFDFKRGRGQCPWRKDPIRVTTENVAERAMLLWDQYKKKAALYRSNTVLVPLGDDFRYQTAKEAESQYENYQIIFDYLNKNVPGAHVQFGTLSDYFKDVMGTFDTPLLKGSFFTYADVNEDYWSGYFTSRAFDKALDRQLERVLYAAESMGGSSHELRGPRRELALFQHHDGVTGTAKTKVVEDYARRMFGAINETHEWMLAFIKKSQTTSVSRFGETLKPCISASEARDLSINHCSGEVLLYNPLESPQRCADTTIAGRSFALGFIPCEIPGNVAGSNTVIEFDPKTGLMTAPFKEQWMLWKVKSGGAYLFVPGTQIPYDMKNITVEKEGFVINTEKWKRFIVEKEVPSEYGTNAIVIDFVYEVSVDIDNEEWFVRFGADIQNNGYFHTDLNGFNFDTHRFRSDMPIQSQVFPMPTLASIDDDNMRLTIISTHAQGTASLEDGTIDVWLDRRLRQDDNRGLGQGVQDNRLTRTRFRVILESGGHDHAAEFDVSPLVRRMWDELQHPLEMFGQVTS</sequence>
<dbReference type="InterPro" id="IPR050843">
    <property type="entry name" value="Glycosyl_Hydrlase_38"/>
</dbReference>
<dbReference type="FunFam" id="3.20.110.10:FF:000010">
    <property type="entry name" value="Alpha-mannosidase"/>
    <property type="match status" value="1"/>
</dbReference>
<keyword evidence="9" id="KW-0472">Membrane</keyword>
<dbReference type="Gene3D" id="1.20.1270.50">
    <property type="entry name" value="Glycoside hydrolase family 38, central domain"/>
    <property type="match status" value="1"/>
</dbReference>
<dbReference type="InterPro" id="IPR011013">
    <property type="entry name" value="Gal_mutarotase_sf_dom"/>
</dbReference>
<dbReference type="Gene3D" id="3.20.110.10">
    <property type="entry name" value="Glycoside hydrolase 38, N terminal domain"/>
    <property type="match status" value="1"/>
</dbReference>
<dbReference type="GO" id="GO:0004572">
    <property type="term" value="F:mannosyl-oligosaccharide 1,3-1,6-alpha-mannosidase activity"/>
    <property type="evidence" value="ECO:0007669"/>
    <property type="project" value="UniProtKB-EC"/>
</dbReference>
<gene>
    <name evidence="11" type="ORF">FisN_4Lh112</name>
</gene>
<feature type="region of interest" description="Disordered" evidence="8">
    <location>
        <begin position="45"/>
        <end position="68"/>
    </location>
</feature>
<dbReference type="EC" id="3.2.1.114" evidence="11"/>
<evidence type="ECO:0000256" key="3">
    <source>
        <dbReference type="ARBA" id="ARBA00022723"/>
    </source>
</evidence>
<dbReference type="InterPro" id="IPR000602">
    <property type="entry name" value="Glyco_hydro_38_N"/>
</dbReference>
<keyword evidence="6" id="KW-1015">Disulfide bond</keyword>
<keyword evidence="3" id="KW-0479">Metal-binding</keyword>
<dbReference type="Pfam" id="PF07748">
    <property type="entry name" value="Glyco_hydro_38C"/>
    <property type="match status" value="1"/>
</dbReference>
<keyword evidence="12" id="KW-1185">Reference proteome</keyword>
<dbReference type="GO" id="GO:0030246">
    <property type="term" value="F:carbohydrate binding"/>
    <property type="evidence" value="ECO:0007669"/>
    <property type="project" value="InterPro"/>
</dbReference>
<dbReference type="GO" id="GO:0000139">
    <property type="term" value="C:Golgi membrane"/>
    <property type="evidence" value="ECO:0007669"/>
    <property type="project" value="TreeGrafter"/>
</dbReference>
<evidence type="ECO:0000256" key="2">
    <source>
        <dbReference type="ARBA" id="ARBA00009792"/>
    </source>
</evidence>
<dbReference type="SUPFAM" id="SSF74650">
    <property type="entry name" value="Galactose mutarotase-like"/>
    <property type="match status" value="1"/>
</dbReference>
<dbReference type="AlphaFoldDB" id="A0A1Z5JZG3"/>
<feature type="domain" description="Glycoside hydrolase family 38 central" evidence="10">
    <location>
        <begin position="526"/>
        <end position="594"/>
    </location>
</feature>
<dbReference type="SMART" id="SM00872">
    <property type="entry name" value="Alpha-mann_mid"/>
    <property type="match status" value="1"/>
</dbReference>
<evidence type="ECO:0000256" key="4">
    <source>
        <dbReference type="ARBA" id="ARBA00022801"/>
    </source>
</evidence>
<protein>
    <submittedName>
        <fullName evidence="11">Alpha-mannosidase II</fullName>
        <ecNumber evidence="11">3.2.1.114</ecNumber>
    </submittedName>
</protein>
<keyword evidence="4 11" id="KW-0378">Hydrolase</keyword>
<dbReference type="InterPro" id="IPR011330">
    <property type="entry name" value="Glyco_hydro/deAcase_b/a-brl"/>
</dbReference>
<dbReference type="Proteomes" id="UP000198406">
    <property type="component" value="Unassembled WGS sequence"/>
</dbReference>
<dbReference type="InParanoid" id="A0A1Z5JZG3"/>
<evidence type="ECO:0000256" key="6">
    <source>
        <dbReference type="ARBA" id="ARBA00023157"/>
    </source>
</evidence>
<dbReference type="InterPro" id="IPR037094">
    <property type="entry name" value="Glyco_hydro_38_cen_sf"/>
</dbReference>
<evidence type="ECO:0000256" key="8">
    <source>
        <dbReference type="SAM" id="MobiDB-lite"/>
    </source>
</evidence>
<dbReference type="Pfam" id="PF01074">
    <property type="entry name" value="Glyco_hydro_38N"/>
    <property type="match status" value="1"/>
</dbReference>
<reference evidence="11 12" key="1">
    <citation type="journal article" date="2015" name="Plant Cell">
        <title>Oil accumulation by the oleaginous diatom Fistulifera solaris as revealed by the genome and transcriptome.</title>
        <authorList>
            <person name="Tanaka T."/>
            <person name="Maeda Y."/>
            <person name="Veluchamy A."/>
            <person name="Tanaka M."/>
            <person name="Abida H."/>
            <person name="Marechal E."/>
            <person name="Bowler C."/>
            <person name="Muto M."/>
            <person name="Sunaga Y."/>
            <person name="Tanaka M."/>
            <person name="Yoshino T."/>
            <person name="Taniguchi T."/>
            <person name="Fukuda Y."/>
            <person name="Nemoto M."/>
            <person name="Matsumoto M."/>
            <person name="Wong P.S."/>
            <person name="Aburatani S."/>
            <person name="Fujibuchi W."/>
        </authorList>
    </citation>
    <scope>NUCLEOTIDE SEQUENCE [LARGE SCALE GENOMIC DNA]</scope>
    <source>
        <strain evidence="11 12">JPCC DA0580</strain>
    </source>
</reference>
<evidence type="ECO:0000256" key="5">
    <source>
        <dbReference type="ARBA" id="ARBA00022833"/>
    </source>
</evidence>
<dbReference type="GO" id="GO:0046872">
    <property type="term" value="F:metal ion binding"/>
    <property type="evidence" value="ECO:0007669"/>
    <property type="project" value="UniProtKB-KW"/>
</dbReference>
<keyword evidence="7 11" id="KW-0326">Glycosidase</keyword>
<dbReference type="EMBL" id="BDSP01000136">
    <property type="protein sequence ID" value="GAX19309.1"/>
    <property type="molecule type" value="Genomic_DNA"/>
</dbReference>
<name>A0A1Z5JZG3_FISSO</name>
<comment type="cofactor">
    <cofactor evidence="1">
        <name>Zn(2+)</name>
        <dbReference type="ChEBI" id="CHEBI:29105"/>
    </cofactor>
</comment>
<proteinExistence type="inferred from homology"/>
<dbReference type="SUPFAM" id="SSF88688">
    <property type="entry name" value="Families 57/38 glycoside transferase middle domain"/>
    <property type="match status" value="1"/>
</dbReference>
<evidence type="ECO:0000313" key="12">
    <source>
        <dbReference type="Proteomes" id="UP000198406"/>
    </source>
</evidence>
<evidence type="ECO:0000256" key="1">
    <source>
        <dbReference type="ARBA" id="ARBA00001947"/>
    </source>
</evidence>
<evidence type="ECO:0000313" key="11">
    <source>
        <dbReference type="EMBL" id="GAX19309.1"/>
    </source>
</evidence>
<keyword evidence="9" id="KW-0812">Transmembrane</keyword>
<evidence type="ECO:0000259" key="10">
    <source>
        <dbReference type="SMART" id="SM00872"/>
    </source>
</evidence>